<dbReference type="InterPro" id="IPR001279">
    <property type="entry name" value="Metallo-B-lactamas"/>
</dbReference>
<gene>
    <name evidence="3" type="ORF">GCM10022278_09710</name>
</gene>
<dbReference type="PANTHER" id="PTHR43084">
    <property type="entry name" value="PERSULFIDE DIOXYGENASE ETHE1"/>
    <property type="match status" value="1"/>
</dbReference>
<evidence type="ECO:0000313" key="3">
    <source>
        <dbReference type="EMBL" id="GAA3952828.1"/>
    </source>
</evidence>
<feature type="domain" description="Rhodanese" evidence="2">
    <location>
        <begin position="364"/>
        <end position="454"/>
    </location>
</feature>
<evidence type="ECO:0000259" key="2">
    <source>
        <dbReference type="PROSITE" id="PS50206"/>
    </source>
</evidence>
<dbReference type="Gene3D" id="3.60.15.10">
    <property type="entry name" value="Ribonuclease Z/Hydroxyacylglutathione hydrolase-like"/>
    <property type="match status" value="1"/>
</dbReference>
<dbReference type="EMBL" id="BAABBO010000002">
    <property type="protein sequence ID" value="GAA3952828.1"/>
    <property type="molecule type" value="Genomic_DNA"/>
</dbReference>
<proteinExistence type="predicted"/>
<reference evidence="4" key="1">
    <citation type="journal article" date="2019" name="Int. J. Syst. Evol. Microbiol.">
        <title>The Global Catalogue of Microorganisms (GCM) 10K type strain sequencing project: providing services to taxonomists for standard genome sequencing and annotation.</title>
        <authorList>
            <consortium name="The Broad Institute Genomics Platform"/>
            <consortium name="The Broad Institute Genome Sequencing Center for Infectious Disease"/>
            <person name="Wu L."/>
            <person name="Ma J."/>
        </authorList>
    </citation>
    <scope>NUCLEOTIDE SEQUENCE [LARGE SCALE GENOMIC DNA]</scope>
    <source>
        <strain evidence="4">JCM 17555</strain>
    </source>
</reference>
<dbReference type="Pfam" id="PF00581">
    <property type="entry name" value="Rhodanese"/>
    <property type="match status" value="2"/>
</dbReference>
<dbReference type="PROSITE" id="PS50206">
    <property type="entry name" value="RHODANESE_3"/>
    <property type="match status" value="2"/>
</dbReference>
<dbReference type="Proteomes" id="UP001501337">
    <property type="component" value="Unassembled WGS sequence"/>
</dbReference>
<dbReference type="InterPro" id="IPR044528">
    <property type="entry name" value="POD-like_MBL-fold"/>
</dbReference>
<dbReference type="PANTHER" id="PTHR43084:SF1">
    <property type="entry name" value="PERSULFIDE DIOXYGENASE ETHE1, MITOCHONDRIAL"/>
    <property type="match status" value="1"/>
</dbReference>
<dbReference type="InterPro" id="IPR036866">
    <property type="entry name" value="RibonucZ/Hydroxyglut_hydro"/>
</dbReference>
<dbReference type="InterPro" id="IPR051682">
    <property type="entry name" value="Mito_Persulfide_Diox"/>
</dbReference>
<dbReference type="CDD" id="cd00158">
    <property type="entry name" value="RHOD"/>
    <property type="match status" value="1"/>
</dbReference>
<sequence length="455" mass="49645">MKLIPIETPAISHFAYLLCDGNEAAVIDPRRDVEEYVAAASAQDCTIRYVVETHRQEDFVLGSAYLARLTGARMVTGKHELFGHGDIRLGDGESFSLGSLRVVALETPGHTPESLCYAVYEADNDVPWCVFTGDTLFFGDTGRTDLPDVDDTAQNAGLIYDSIHQQLADLGDTTIVLPAHGPGSVCGSGMAEKPMSTIGAEKRYNKVFTMSRAEFVEYKGSERPPRPPYFRHMEKVNLRGGLPPKSIEHQPDLLTSAKVADMQHDHLLIDTREPEAFAGGHVPDSYSVWMGGLPVFGGWVAEADTPIVLICDRTDDVAVATQHLNRIGIDNVKAGLAGGFPSWRKEATPIRSCHVITPVALHEERDRYLVLDVREDDEFASGHIEGAQNIYVGYLSERLDQLKASKSDRIVVTCGVGHRAGVAVSILLKAGYTNVSNLLGGMSAWQKFKLPVVEG</sequence>
<keyword evidence="1" id="KW-0479">Metal-binding</keyword>
<dbReference type="InterPro" id="IPR001763">
    <property type="entry name" value="Rhodanese-like_dom"/>
</dbReference>
<evidence type="ECO:0000256" key="1">
    <source>
        <dbReference type="ARBA" id="ARBA00022723"/>
    </source>
</evidence>
<dbReference type="RefSeq" id="WP_344803895.1">
    <property type="nucleotide sequence ID" value="NZ_BAABBO010000002.1"/>
</dbReference>
<dbReference type="SUPFAM" id="SSF52821">
    <property type="entry name" value="Rhodanese/Cell cycle control phosphatase"/>
    <property type="match status" value="2"/>
</dbReference>
<dbReference type="CDD" id="cd07724">
    <property type="entry name" value="POD-like_MBL-fold"/>
    <property type="match status" value="1"/>
</dbReference>
<comment type="caution">
    <text evidence="3">The sequence shown here is derived from an EMBL/GenBank/DDBJ whole genome shotgun (WGS) entry which is preliminary data.</text>
</comment>
<name>A0ABP7NTJ8_9GAMM</name>
<dbReference type="Pfam" id="PF00753">
    <property type="entry name" value="Lactamase_B"/>
    <property type="match status" value="1"/>
</dbReference>
<dbReference type="Gene3D" id="3.40.250.10">
    <property type="entry name" value="Rhodanese-like domain"/>
    <property type="match status" value="2"/>
</dbReference>
<feature type="domain" description="Rhodanese" evidence="2">
    <location>
        <begin position="262"/>
        <end position="352"/>
    </location>
</feature>
<dbReference type="SMART" id="SM00450">
    <property type="entry name" value="RHOD"/>
    <property type="match status" value="2"/>
</dbReference>
<dbReference type="SMART" id="SM00849">
    <property type="entry name" value="Lactamase_B"/>
    <property type="match status" value="1"/>
</dbReference>
<accession>A0ABP7NTJ8</accession>
<dbReference type="InterPro" id="IPR036873">
    <property type="entry name" value="Rhodanese-like_dom_sf"/>
</dbReference>
<protein>
    <submittedName>
        <fullName evidence="3">Rhodanese-like domain-containing protein</fullName>
    </submittedName>
</protein>
<evidence type="ECO:0000313" key="4">
    <source>
        <dbReference type="Proteomes" id="UP001501337"/>
    </source>
</evidence>
<keyword evidence="4" id="KW-1185">Reference proteome</keyword>
<dbReference type="SUPFAM" id="SSF56281">
    <property type="entry name" value="Metallo-hydrolase/oxidoreductase"/>
    <property type="match status" value="1"/>
</dbReference>
<organism evidence="3 4">
    <name type="scientific">Allohahella marinimesophila</name>
    <dbReference type="NCBI Taxonomy" id="1054972"/>
    <lineage>
        <taxon>Bacteria</taxon>
        <taxon>Pseudomonadati</taxon>
        <taxon>Pseudomonadota</taxon>
        <taxon>Gammaproteobacteria</taxon>
        <taxon>Oceanospirillales</taxon>
        <taxon>Hahellaceae</taxon>
        <taxon>Allohahella</taxon>
    </lineage>
</organism>